<dbReference type="PANTHER" id="PTHR30472">
    <property type="entry name" value="FERRIC ENTEROBACTIN TRANSPORT SYSTEM PERMEASE PROTEIN"/>
    <property type="match status" value="1"/>
</dbReference>
<dbReference type="AlphaFoldDB" id="A0A3D9ZBW1"/>
<evidence type="ECO:0000313" key="9">
    <source>
        <dbReference type="EMBL" id="REF88956.1"/>
    </source>
</evidence>
<dbReference type="Proteomes" id="UP000256900">
    <property type="component" value="Unassembled WGS sequence"/>
</dbReference>
<feature type="transmembrane region" description="Helical" evidence="8">
    <location>
        <begin position="85"/>
        <end position="102"/>
    </location>
</feature>
<dbReference type="Gene3D" id="1.10.3470.10">
    <property type="entry name" value="ABC transporter involved in vitamin B12 uptake, BtuC"/>
    <property type="match status" value="1"/>
</dbReference>
<feature type="transmembrane region" description="Helical" evidence="8">
    <location>
        <begin position="176"/>
        <end position="198"/>
    </location>
</feature>
<evidence type="ECO:0000313" key="10">
    <source>
        <dbReference type="Proteomes" id="UP000256900"/>
    </source>
</evidence>
<comment type="subcellular location">
    <subcellularLocation>
        <location evidence="1">Cell membrane</location>
        <topology evidence="1">Multi-pass membrane protein</topology>
    </subcellularLocation>
</comment>
<dbReference type="GO" id="GO:0033214">
    <property type="term" value="P:siderophore-iron import into cell"/>
    <property type="evidence" value="ECO:0007669"/>
    <property type="project" value="TreeGrafter"/>
</dbReference>
<dbReference type="PANTHER" id="PTHR30472:SF25">
    <property type="entry name" value="ABC TRANSPORTER PERMEASE PROTEIN MJ0876-RELATED"/>
    <property type="match status" value="1"/>
</dbReference>
<keyword evidence="3" id="KW-0813">Transport</keyword>
<dbReference type="FunFam" id="1.10.3470.10:FF:000001">
    <property type="entry name" value="Vitamin B12 ABC transporter permease BtuC"/>
    <property type="match status" value="1"/>
</dbReference>
<protein>
    <submittedName>
        <fullName evidence="9">Iron complex transport system permease protein</fullName>
    </submittedName>
</protein>
<dbReference type="GO" id="GO:0005886">
    <property type="term" value="C:plasma membrane"/>
    <property type="evidence" value="ECO:0007669"/>
    <property type="project" value="UniProtKB-SubCell"/>
</dbReference>
<dbReference type="RefSeq" id="WP_115834791.1">
    <property type="nucleotide sequence ID" value="NZ_CP025086.1"/>
</dbReference>
<keyword evidence="7 8" id="KW-0472">Membrane</keyword>
<feature type="transmembrane region" description="Helical" evidence="8">
    <location>
        <begin position="145"/>
        <end position="164"/>
    </location>
</feature>
<feature type="transmembrane region" description="Helical" evidence="8">
    <location>
        <begin position="335"/>
        <end position="354"/>
    </location>
</feature>
<dbReference type="InterPro" id="IPR000522">
    <property type="entry name" value="ABC_transptr_permease_BtuC"/>
</dbReference>
<evidence type="ECO:0000256" key="7">
    <source>
        <dbReference type="ARBA" id="ARBA00023136"/>
    </source>
</evidence>
<feature type="transmembrane region" description="Helical" evidence="8">
    <location>
        <begin position="24"/>
        <end position="44"/>
    </location>
</feature>
<evidence type="ECO:0000256" key="3">
    <source>
        <dbReference type="ARBA" id="ARBA00022448"/>
    </source>
</evidence>
<feature type="transmembrane region" description="Helical" evidence="8">
    <location>
        <begin position="218"/>
        <end position="240"/>
    </location>
</feature>
<evidence type="ECO:0000256" key="5">
    <source>
        <dbReference type="ARBA" id="ARBA00022692"/>
    </source>
</evidence>
<sequence>MSEPSAVAGITPSLRGLIARRQRAIILLPVLALLLVGLAIFAAGEGPLAIAPSHIIDIIGAALRGVDQSSSRDALVVLDIRLPRVLLAIIIGANLAVSGALMQSLFRNPLADPGIVGVSAGAALAAASVIVLGDRYIPSGLPFGGLPVAAFAGALLTTMLLYLIATRDRQTSVATLLLAGIALGALAGAATGLLTFIGDDRQLRDLTFWSLGSLGGATWDKVAILGLPFLLLLAALPFLARGLNALSIGEAEAFYLGISVQRLKIAIIVLAALATGVSVAAAGVIGFVGIVVPQFLRLVQGPDHRLLLPACVLLGAALLLGADTCARTLVAPAELPIGILTAGIGAPFFLWLLLRRRQGFET</sequence>
<reference evidence="9 10" key="1">
    <citation type="submission" date="2018-08" db="EMBL/GenBank/DDBJ databases">
        <title>Genomic Encyclopedia of Type Strains, Phase IV (KMG-IV): sequencing the most valuable type-strain genomes for metagenomic binning, comparative biology and taxonomic classification.</title>
        <authorList>
            <person name="Goeker M."/>
        </authorList>
    </citation>
    <scope>NUCLEOTIDE SEQUENCE [LARGE SCALE GENOMIC DNA]</scope>
    <source>
        <strain evidence="9 10">BW863</strain>
    </source>
</reference>
<name>A0A3D9ZBW1_9HYPH</name>
<proteinExistence type="inferred from homology"/>
<keyword evidence="10" id="KW-1185">Reference proteome</keyword>
<keyword evidence="5 8" id="KW-0812">Transmembrane</keyword>
<dbReference type="GO" id="GO:0022857">
    <property type="term" value="F:transmembrane transporter activity"/>
    <property type="evidence" value="ECO:0007669"/>
    <property type="project" value="InterPro"/>
</dbReference>
<dbReference type="OrthoDB" id="9811975at2"/>
<evidence type="ECO:0000256" key="1">
    <source>
        <dbReference type="ARBA" id="ARBA00004651"/>
    </source>
</evidence>
<feature type="transmembrane region" description="Helical" evidence="8">
    <location>
        <begin position="114"/>
        <end position="133"/>
    </location>
</feature>
<dbReference type="CDD" id="cd06550">
    <property type="entry name" value="TM_ABC_iron-siderophores_like"/>
    <property type="match status" value="1"/>
</dbReference>
<comment type="similarity">
    <text evidence="2">Belongs to the binding-protein-dependent transport system permease family. FecCD subfamily.</text>
</comment>
<evidence type="ECO:0000256" key="2">
    <source>
        <dbReference type="ARBA" id="ARBA00007935"/>
    </source>
</evidence>
<dbReference type="Pfam" id="PF01032">
    <property type="entry name" value="FecCD"/>
    <property type="match status" value="1"/>
</dbReference>
<evidence type="ECO:0000256" key="8">
    <source>
        <dbReference type="SAM" id="Phobius"/>
    </source>
</evidence>
<dbReference type="InterPro" id="IPR037294">
    <property type="entry name" value="ABC_BtuC-like"/>
</dbReference>
<evidence type="ECO:0000256" key="6">
    <source>
        <dbReference type="ARBA" id="ARBA00022989"/>
    </source>
</evidence>
<comment type="caution">
    <text evidence="9">The sequence shown here is derived from an EMBL/GenBank/DDBJ whole genome shotgun (WGS) entry which is preliminary data.</text>
</comment>
<keyword evidence="6 8" id="KW-1133">Transmembrane helix</keyword>
<keyword evidence="4" id="KW-1003">Cell membrane</keyword>
<dbReference type="SUPFAM" id="SSF81345">
    <property type="entry name" value="ABC transporter involved in vitamin B12 uptake, BtuC"/>
    <property type="match status" value="1"/>
</dbReference>
<dbReference type="EMBL" id="QUMO01000001">
    <property type="protein sequence ID" value="REF88956.1"/>
    <property type="molecule type" value="Genomic_DNA"/>
</dbReference>
<evidence type="ECO:0000256" key="4">
    <source>
        <dbReference type="ARBA" id="ARBA00022475"/>
    </source>
</evidence>
<organism evidence="9 10">
    <name type="scientific">Methylovirgula ligni</name>
    <dbReference type="NCBI Taxonomy" id="569860"/>
    <lineage>
        <taxon>Bacteria</taxon>
        <taxon>Pseudomonadati</taxon>
        <taxon>Pseudomonadota</taxon>
        <taxon>Alphaproteobacteria</taxon>
        <taxon>Hyphomicrobiales</taxon>
        <taxon>Beijerinckiaceae</taxon>
        <taxon>Methylovirgula</taxon>
    </lineage>
</organism>
<accession>A0A3D9ZBW1</accession>
<gene>
    <name evidence="9" type="ORF">DES32_0167</name>
</gene>